<dbReference type="InterPro" id="IPR000863">
    <property type="entry name" value="Sulfotransferase_dom"/>
</dbReference>
<dbReference type="GeneID" id="101856414"/>
<keyword evidence="2" id="KW-0472">Membrane</keyword>
<reference evidence="5" key="1">
    <citation type="submission" date="2025-08" db="UniProtKB">
        <authorList>
            <consortium name="RefSeq"/>
        </authorList>
    </citation>
    <scope>IDENTIFICATION</scope>
</reference>
<dbReference type="Pfam" id="PF00685">
    <property type="entry name" value="Sulfotransfer_1"/>
    <property type="match status" value="1"/>
</dbReference>
<keyword evidence="2" id="KW-1133">Transmembrane helix</keyword>
<keyword evidence="2" id="KW-0812">Transmembrane</keyword>
<dbReference type="PANTHER" id="PTHR45964">
    <property type="entry name" value="WSCD FAMILY MEMBER CG9164"/>
    <property type="match status" value="1"/>
</dbReference>
<dbReference type="SUPFAM" id="SSF52540">
    <property type="entry name" value="P-loop containing nucleoside triphosphate hydrolases"/>
    <property type="match status" value="1"/>
</dbReference>
<evidence type="ECO:0000256" key="2">
    <source>
        <dbReference type="SAM" id="Phobius"/>
    </source>
</evidence>
<accession>A0ABM0JK90</accession>
<organism evidence="4 5">
    <name type="scientific">Aplysia californica</name>
    <name type="common">California sea hare</name>
    <dbReference type="NCBI Taxonomy" id="6500"/>
    <lineage>
        <taxon>Eukaryota</taxon>
        <taxon>Metazoa</taxon>
        <taxon>Spiralia</taxon>
        <taxon>Lophotrochozoa</taxon>
        <taxon>Mollusca</taxon>
        <taxon>Gastropoda</taxon>
        <taxon>Heterobranchia</taxon>
        <taxon>Euthyneura</taxon>
        <taxon>Tectipleura</taxon>
        <taxon>Aplysiida</taxon>
        <taxon>Aplysioidea</taxon>
        <taxon>Aplysiidae</taxon>
        <taxon>Aplysia</taxon>
    </lineage>
</organism>
<feature type="domain" description="Sulfotransferase" evidence="3">
    <location>
        <begin position="248"/>
        <end position="393"/>
    </location>
</feature>
<dbReference type="Proteomes" id="UP000694888">
    <property type="component" value="Unplaced"/>
</dbReference>
<gene>
    <name evidence="5" type="primary">LOC101856414</name>
</gene>
<name>A0ABM0JK90_APLCA</name>
<dbReference type="InterPro" id="IPR051589">
    <property type="entry name" value="Sialate-O-sulfotransferase"/>
</dbReference>
<dbReference type="InterPro" id="IPR027417">
    <property type="entry name" value="P-loop_NTPase"/>
</dbReference>
<evidence type="ECO:0000259" key="3">
    <source>
        <dbReference type="Pfam" id="PF00685"/>
    </source>
</evidence>
<comment type="similarity">
    <text evidence="1">Belongs to the WSCD family.</text>
</comment>
<dbReference type="Gene3D" id="3.40.50.300">
    <property type="entry name" value="P-loop containing nucleotide triphosphate hydrolases"/>
    <property type="match status" value="1"/>
</dbReference>
<evidence type="ECO:0000313" key="4">
    <source>
        <dbReference type="Proteomes" id="UP000694888"/>
    </source>
</evidence>
<keyword evidence="4" id="KW-1185">Reference proteome</keyword>
<sequence length="426" mass="48929">MFHYKTVVVHHCGRFQWGYIIYFVFLLTFLLQMAFTFTSRYSVLKFQKSRTFEQKMLALKTENTDSSKSEKAIVFDNENRRSSTPLIKTKVARKDDTWNAPESLTFSGTTPKSWMLSKIPPDNCSQLFSDEAATRKWAVSSFRRFCSLDSVYPIPQSISKQKNRVMFQICKGLLRPVRRVSKACPRDPAIAPYTLPRTGLISFPGSGNTWTRHLIQQLTGLQTGSIYNDKQLLNEGFPGEGQEDGVVVVKSHLDDPTARGFKNFEKILLIVRNPYDALVSEYKRGRLGMSHTGDAFIKQTSLDWQTYVEHKGRSWGRMIFRVLQHPVPVLVVYYEDMKNNLLPELIKIADFLKTSQLSQFSLCCAMRNQEGRHHRNASLQHSLYDNKRRGTVNSVIKDIVDKLRITHQAVADRIKMYTLVDPGKAP</sequence>
<evidence type="ECO:0000313" key="5">
    <source>
        <dbReference type="RefSeq" id="XP_005095669.2"/>
    </source>
</evidence>
<feature type="transmembrane region" description="Helical" evidence="2">
    <location>
        <begin position="20"/>
        <end position="38"/>
    </location>
</feature>
<proteinExistence type="inferred from homology"/>
<dbReference type="RefSeq" id="XP_005095669.2">
    <property type="nucleotide sequence ID" value="XM_005095612.3"/>
</dbReference>
<protein>
    <submittedName>
        <fullName evidence="5">Uncharacterized protein LOC101856414</fullName>
    </submittedName>
</protein>
<dbReference type="PANTHER" id="PTHR45964:SF5">
    <property type="entry name" value="WSCD FAMILY MEMBER CG9164"/>
    <property type="match status" value="1"/>
</dbReference>
<evidence type="ECO:0000256" key="1">
    <source>
        <dbReference type="ARBA" id="ARBA00010236"/>
    </source>
</evidence>